<dbReference type="Gramene" id="HORVU.MOREX.r3.1HG0015290.1">
    <property type="protein sequence ID" value="HORVU.MOREX.r3.1HG0015290.1"/>
    <property type="gene ID" value="HORVU.MOREX.r3.1HG0015290"/>
</dbReference>
<dbReference type="EnsemblPlants" id="HORVU.MOREX.r3.1HG0015290.1">
    <property type="protein sequence ID" value="HORVU.MOREX.r3.1HG0015290.1"/>
    <property type="gene ID" value="HORVU.MOREX.r3.1HG0015290"/>
</dbReference>
<organism evidence="4 5">
    <name type="scientific">Hordeum vulgare subsp. vulgare</name>
    <name type="common">Domesticated barley</name>
    <dbReference type="NCBI Taxonomy" id="112509"/>
    <lineage>
        <taxon>Eukaryota</taxon>
        <taxon>Viridiplantae</taxon>
        <taxon>Streptophyta</taxon>
        <taxon>Embryophyta</taxon>
        <taxon>Tracheophyta</taxon>
        <taxon>Spermatophyta</taxon>
        <taxon>Magnoliopsida</taxon>
        <taxon>Liliopsida</taxon>
        <taxon>Poales</taxon>
        <taxon>Poaceae</taxon>
        <taxon>BOP clade</taxon>
        <taxon>Pooideae</taxon>
        <taxon>Triticodae</taxon>
        <taxon>Triticeae</taxon>
        <taxon>Hordeinae</taxon>
        <taxon>Hordeum</taxon>
    </lineage>
</organism>
<proteinExistence type="predicted"/>
<evidence type="ECO:0000256" key="2">
    <source>
        <dbReference type="ARBA" id="ARBA00022801"/>
    </source>
</evidence>
<dbReference type="Proteomes" id="UP000011116">
    <property type="component" value="Chromosome 1H"/>
</dbReference>
<dbReference type="InterPro" id="IPR036397">
    <property type="entry name" value="RNaseH_sf"/>
</dbReference>
<feature type="domain" description="3'-5' exonuclease" evidence="3">
    <location>
        <begin position="84"/>
        <end position="231"/>
    </location>
</feature>
<reference evidence="4" key="3">
    <citation type="submission" date="2022-01" db="UniProtKB">
        <authorList>
            <consortium name="EnsemblPlants"/>
        </authorList>
    </citation>
    <scope>IDENTIFICATION</scope>
    <source>
        <strain evidence="4">subsp. vulgare</strain>
    </source>
</reference>
<dbReference type="GO" id="GO:0005737">
    <property type="term" value="C:cytoplasm"/>
    <property type="evidence" value="ECO:0000318"/>
    <property type="project" value="GO_Central"/>
</dbReference>
<dbReference type="GO" id="GO:0003676">
    <property type="term" value="F:nucleic acid binding"/>
    <property type="evidence" value="ECO:0007669"/>
    <property type="project" value="InterPro"/>
</dbReference>
<dbReference type="Gene3D" id="3.30.420.10">
    <property type="entry name" value="Ribonuclease H-like superfamily/Ribonuclease H"/>
    <property type="match status" value="1"/>
</dbReference>
<dbReference type="SMR" id="A0A8I6WB81"/>
<dbReference type="AlphaFoldDB" id="A0A8I6WB81"/>
<protein>
    <recommendedName>
        <fullName evidence="3">3'-5' exonuclease domain-containing protein</fullName>
    </recommendedName>
</protein>
<dbReference type="GO" id="GO:0006139">
    <property type="term" value="P:nucleobase-containing compound metabolic process"/>
    <property type="evidence" value="ECO:0007669"/>
    <property type="project" value="InterPro"/>
</dbReference>
<evidence type="ECO:0000313" key="5">
    <source>
        <dbReference type="Proteomes" id="UP000011116"/>
    </source>
</evidence>
<dbReference type="GO" id="GO:0005634">
    <property type="term" value="C:nucleus"/>
    <property type="evidence" value="ECO:0000318"/>
    <property type="project" value="GO_Central"/>
</dbReference>
<keyword evidence="1" id="KW-0540">Nuclease</keyword>
<dbReference type="GO" id="GO:0008408">
    <property type="term" value="F:3'-5' exonuclease activity"/>
    <property type="evidence" value="ECO:0000318"/>
    <property type="project" value="GO_Central"/>
</dbReference>
<name>A0A8I6WB81_HORVV</name>
<evidence type="ECO:0000256" key="1">
    <source>
        <dbReference type="ARBA" id="ARBA00022722"/>
    </source>
</evidence>
<accession>A0A8I6WB81</accession>
<dbReference type="InterPro" id="IPR051132">
    <property type="entry name" value="3-5_Exonuclease_domain"/>
</dbReference>
<dbReference type="SUPFAM" id="SSF53098">
    <property type="entry name" value="Ribonuclease H-like"/>
    <property type="match status" value="1"/>
</dbReference>
<evidence type="ECO:0000259" key="3">
    <source>
        <dbReference type="Pfam" id="PF01612"/>
    </source>
</evidence>
<dbReference type="InterPro" id="IPR002562">
    <property type="entry name" value="3'-5'_exonuclease_dom"/>
</dbReference>
<reference evidence="5" key="1">
    <citation type="journal article" date="2012" name="Nature">
        <title>A physical, genetic and functional sequence assembly of the barley genome.</title>
        <authorList>
            <consortium name="The International Barley Genome Sequencing Consortium"/>
            <person name="Mayer K.F."/>
            <person name="Waugh R."/>
            <person name="Brown J.W."/>
            <person name="Schulman A."/>
            <person name="Langridge P."/>
            <person name="Platzer M."/>
            <person name="Fincher G.B."/>
            <person name="Muehlbauer G.J."/>
            <person name="Sato K."/>
            <person name="Close T.J."/>
            <person name="Wise R.P."/>
            <person name="Stein N."/>
        </authorList>
    </citation>
    <scope>NUCLEOTIDE SEQUENCE [LARGE SCALE GENOMIC DNA]</scope>
    <source>
        <strain evidence="5">cv. Morex</strain>
    </source>
</reference>
<keyword evidence="2" id="KW-0378">Hydrolase</keyword>
<reference evidence="4" key="2">
    <citation type="submission" date="2020-10" db="EMBL/GenBank/DDBJ databases">
        <authorList>
            <person name="Scholz U."/>
            <person name="Mascher M."/>
            <person name="Fiebig A."/>
        </authorList>
    </citation>
    <scope>NUCLEOTIDE SEQUENCE [LARGE SCALE GENOMIC DNA]</scope>
    <source>
        <strain evidence="4">cv. Morex</strain>
    </source>
</reference>
<dbReference type="PANTHER" id="PTHR13620:SF75">
    <property type="entry name" value="UBIQUITIN-LIKE DOMAIN-CONTAINING PROTEIN"/>
    <property type="match status" value="1"/>
</dbReference>
<keyword evidence="5" id="KW-1185">Reference proteome</keyword>
<dbReference type="CDD" id="cd06141">
    <property type="entry name" value="WRN_exo"/>
    <property type="match status" value="1"/>
</dbReference>
<dbReference type="InterPro" id="IPR012337">
    <property type="entry name" value="RNaseH-like_sf"/>
</dbReference>
<dbReference type="Pfam" id="PF01612">
    <property type="entry name" value="DNA_pol_A_exo1"/>
    <property type="match status" value="1"/>
</dbReference>
<dbReference type="PANTHER" id="PTHR13620">
    <property type="entry name" value="3-5 EXONUCLEASE"/>
    <property type="match status" value="1"/>
</dbReference>
<evidence type="ECO:0000313" key="4">
    <source>
        <dbReference type="EnsemblPlants" id="HORVU.MOREX.r3.1HG0015290.1"/>
    </source>
</evidence>
<sequence length="253" mass="29276">MKITNRSVQSPFLCFFFSLDRSPSLFFSSLLPFSSSTMPTSFHEVLAHGTTKIHVVYTNLSREVPFFLQQLKERWFDNAVDHEKFLGLDLEYTADQRGVAVIQLCFACHVLIFQWARSDKHCPELMDFLRSGITFASVDIRNDKLKMRNNFGIEIPAGCLVDLQTIFRLRHDRTSMAHRAVALIDDSYGDMKTSFPKSQHKLWEKGPLDDINIEYAAKDAYVSYDLYRKIRVVHYGQRHLEEGGHSDLDDLDE</sequence>